<dbReference type="EMBL" id="BTGU01001185">
    <property type="protein sequence ID" value="GMN70566.1"/>
    <property type="molecule type" value="Genomic_DNA"/>
</dbReference>
<evidence type="ECO:0000313" key="1">
    <source>
        <dbReference type="EMBL" id="GMN70566.1"/>
    </source>
</evidence>
<evidence type="ECO:0000313" key="2">
    <source>
        <dbReference type="Proteomes" id="UP001187192"/>
    </source>
</evidence>
<organism evidence="1 2">
    <name type="scientific">Ficus carica</name>
    <name type="common">Common fig</name>
    <dbReference type="NCBI Taxonomy" id="3494"/>
    <lineage>
        <taxon>Eukaryota</taxon>
        <taxon>Viridiplantae</taxon>
        <taxon>Streptophyta</taxon>
        <taxon>Embryophyta</taxon>
        <taxon>Tracheophyta</taxon>
        <taxon>Spermatophyta</taxon>
        <taxon>Magnoliopsida</taxon>
        <taxon>eudicotyledons</taxon>
        <taxon>Gunneridae</taxon>
        <taxon>Pentapetalae</taxon>
        <taxon>rosids</taxon>
        <taxon>fabids</taxon>
        <taxon>Rosales</taxon>
        <taxon>Moraceae</taxon>
        <taxon>Ficeae</taxon>
        <taxon>Ficus</taxon>
    </lineage>
</organism>
<comment type="caution">
    <text evidence="1">The sequence shown here is derived from an EMBL/GenBank/DDBJ whole genome shotgun (WGS) entry which is preliminary data.</text>
</comment>
<accession>A0AA88JG12</accession>
<dbReference type="Proteomes" id="UP001187192">
    <property type="component" value="Unassembled WGS sequence"/>
</dbReference>
<proteinExistence type="predicted"/>
<gene>
    <name evidence="1" type="ORF">TIFTF001_039610</name>
</gene>
<protein>
    <submittedName>
        <fullName evidence="1">Uncharacterized protein</fullName>
    </submittedName>
</protein>
<sequence length="96" mass="10796">MSSLAAIARPLVPCGTTQQRSINLNEEQIKEALLSARYALHKYSATECTLDKEVCSSYSMTMEASDKRLYDAHVLYKLDTVEMHECFCIRPTNSCA</sequence>
<dbReference type="AlphaFoldDB" id="A0AA88JG12"/>
<name>A0AA88JG12_FICCA</name>
<keyword evidence="2" id="KW-1185">Reference proteome</keyword>
<reference evidence="1" key="1">
    <citation type="submission" date="2023-07" db="EMBL/GenBank/DDBJ databases">
        <title>draft genome sequence of fig (Ficus carica).</title>
        <authorList>
            <person name="Takahashi T."/>
            <person name="Nishimura K."/>
        </authorList>
    </citation>
    <scope>NUCLEOTIDE SEQUENCE</scope>
</reference>